<proteinExistence type="predicted"/>
<dbReference type="SUPFAM" id="SSF52172">
    <property type="entry name" value="CheY-like"/>
    <property type="match status" value="1"/>
</dbReference>
<dbReference type="Proteomes" id="UP001430374">
    <property type="component" value="Unassembled WGS sequence"/>
</dbReference>
<evidence type="ECO:0000313" key="2">
    <source>
        <dbReference type="Proteomes" id="UP001430374"/>
    </source>
</evidence>
<evidence type="ECO:0008006" key="3">
    <source>
        <dbReference type="Google" id="ProtNLM"/>
    </source>
</evidence>
<gene>
    <name evidence="1" type="ORF">H9Q08_02645</name>
</gene>
<accession>A0ABS9C1V4</accession>
<dbReference type="RefSeq" id="WP_235129989.1">
    <property type="nucleotide sequence ID" value="NZ_JACSGT010000001.1"/>
</dbReference>
<dbReference type="InterPro" id="IPR011006">
    <property type="entry name" value="CheY-like_superfamily"/>
</dbReference>
<organism evidence="1 2">
    <name type="scientific">Chryseobacterium indicum</name>
    <dbReference type="NCBI Taxonomy" id="2766954"/>
    <lineage>
        <taxon>Bacteria</taxon>
        <taxon>Pseudomonadati</taxon>
        <taxon>Bacteroidota</taxon>
        <taxon>Flavobacteriia</taxon>
        <taxon>Flavobacteriales</taxon>
        <taxon>Weeksellaceae</taxon>
        <taxon>Chryseobacterium group</taxon>
        <taxon>Chryseobacterium</taxon>
    </lineage>
</organism>
<evidence type="ECO:0000313" key="1">
    <source>
        <dbReference type="EMBL" id="MCF2218197.1"/>
    </source>
</evidence>
<keyword evidence="2" id="KW-1185">Reference proteome</keyword>
<protein>
    <recommendedName>
        <fullName evidence="3">Response regulator</fullName>
    </recommendedName>
</protein>
<dbReference type="Gene3D" id="3.40.50.2300">
    <property type="match status" value="1"/>
</dbReference>
<dbReference type="EMBL" id="JACSGT010000001">
    <property type="protein sequence ID" value="MCF2218197.1"/>
    <property type="molecule type" value="Genomic_DNA"/>
</dbReference>
<reference evidence="1" key="1">
    <citation type="submission" date="2021-08" db="EMBL/GenBank/DDBJ databases">
        <title>Complete genome sequence of Chryseobacterium sp strain PS-8.</title>
        <authorList>
            <person name="Das S.K."/>
        </authorList>
    </citation>
    <scope>NUCLEOTIDE SEQUENCE</scope>
    <source>
        <strain evidence="1">PS-8</strain>
    </source>
</reference>
<sequence>MNLLLVDDDQSQNKVLQDAVDIFNSTSDINITLDIATNYTDGLKKIQTLNNYDGAIIDLRLEKNDAVGLGNNLIKEIVKELRFPVRVITTHKGDLEPELQIENILFKCRGRGEEEYEDVLNEFKKIFLTGITQILGAKGTIDKQLSKIFWDHLSSSMDIWINDDKRTPEQKQKTLLRYILLHVQEYLELTEESNFENYHAAEIYITPPIKNNLFTGDLVIENESGKRFIVLTPSCDLAQLKAKDILLSEVESEEEGLLFEKTRIIKNGKGDADKLELAQTELKALIGNHYSNKYHFLPKYNSIKSGLINFQKLKSVRVKDFNENFERIASINSTFTKDIIARFSYYYSRQGSPDFNIDEIYESLIN</sequence>
<comment type="caution">
    <text evidence="1">The sequence shown here is derived from an EMBL/GenBank/DDBJ whole genome shotgun (WGS) entry which is preliminary data.</text>
</comment>
<name>A0ABS9C1V4_9FLAO</name>